<dbReference type="AlphaFoldDB" id="A0A6N4VDH6"/>
<dbReference type="InterPro" id="IPR029068">
    <property type="entry name" value="Glyas_Bleomycin-R_OHBP_Dase"/>
</dbReference>
<organism evidence="2 3">
    <name type="scientific">Mycolicibacterium poriferae</name>
    <dbReference type="NCBI Taxonomy" id="39694"/>
    <lineage>
        <taxon>Bacteria</taxon>
        <taxon>Bacillati</taxon>
        <taxon>Actinomycetota</taxon>
        <taxon>Actinomycetes</taxon>
        <taxon>Mycobacteriales</taxon>
        <taxon>Mycobacteriaceae</taxon>
        <taxon>Mycolicibacterium</taxon>
    </lineage>
</organism>
<reference evidence="2 3" key="1">
    <citation type="journal article" date="2019" name="Emerg. Microbes Infect.">
        <title>Comprehensive subspecies identification of 175 nontuberculous mycobacteria species based on 7547 genomic profiles.</title>
        <authorList>
            <person name="Matsumoto Y."/>
            <person name="Kinjo T."/>
            <person name="Motooka D."/>
            <person name="Nabeya D."/>
            <person name="Jung N."/>
            <person name="Uechi K."/>
            <person name="Horii T."/>
            <person name="Iida T."/>
            <person name="Fujita J."/>
            <person name="Nakamura S."/>
        </authorList>
    </citation>
    <scope>NUCLEOTIDE SEQUENCE [LARGE SCALE GENOMIC DNA]</scope>
    <source>
        <strain evidence="2 3">JCM 12603</strain>
    </source>
</reference>
<gene>
    <name evidence="2" type="ORF">MPOR_35350</name>
</gene>
<dbReference type="InterPro" id="IPR052164">
    <property type="entry name" value="Anthracycline_SecMetBiosynth"/>
</dbReference>
<protein>
    <submittedName>
        <fullName evidence="2">Glyoxalase</fullName>
    </submittedName>
</protein>
<dbReference type="PROSITE" id="PS51819">
    <property type="entry name" value="VOC"/>
    <property type="match status" value="1"/>
</dbReference>
<dbReference type="KEGG" id="mpof:MPOR_35350"/>
<accession>A0A6N4VDH6</accession>
<dbReference type="SUPFAM" id="SSF54593">
    <property type="entry name" value="Glyoxalase/Bleomycin resistance protein/Dihydroxybiphenyl dioxygenase"/>
    <property type="match status" value="1"/>
</dbReference>
<feature type="domain" description="VOC" evidence="1">
    <location>
        <begin position="8"/>
        <end position="118"/>
    </location>
</feature>
<dbReference type="PANTHER" id="PTHR33993">
    <property type="entry name" value="GLYOXALASE-RELATED"/>
    <property type="match status" value="1"/>
</dbReference>
<dbReference type="EMBL" id="AP022570">
    <property type="protein sequence ID" value="BBX52509.1"/>
    <property type="molecule type" value="Genomic_DNA"/>
</dbReference>
<dbReference type="Pfam" id="PF00903">
    <property type="entry name" value="Glyoxalase"/>
    <property type="match status" value="1"/>
</dbReference>
<evidence type="ECO:0000313" key="2">
    <source>
        <dbReference type="EMBL" id="BBX52509.1"/>
    </source>
</evidence>
<dbReference type="CDD" id="cd07247">
    <property type="entry name" value="SgaA_N_like"/>
    <property type="match status" value="1"/>
</dbReference>
<sequence length="123" mass="12797">MASPARGKVTWFELASSDVARAAEFYGELFGWEFNGDVDIYLAASPVEGGIAGGIIPATPDVGSYATFGVEVDDVDDTYARALDKGATSVVAPTDNPGGVRSAYLRDADGSLFAIYRFGASSS</sequence>
<dbReference type="PANTHER" id="PTHR33993:SF14">
    <property type="entry name" value="GB|AAF24581.1"/>
    <property type="match status" value="1"/>
</dbReference>
<dbReference type="RefSeq" id="WP_163675959.1">
    <property type="nucleotide sequence ID" value="NZ_AP022570.1"/>
</dbReference>
<proteinExistence type="predicted"/>
<dbReference type="Gene3D" id="3.10.180.10">
    <property type="entry name" value="2,3-Dihydroxybiphenyl 1,2-Dioxygenase, domain 1"/>
    <property type="match status" value="1"/>
</dbReference>
<dbReference type="Proteomes" id="UP000466785">
    <property type="component" value="Chromosome"/>
</dbReference>
<evidence type="ECO:0000259" key="1">
    <source>
        <dbReference type="PROSITE" id="PS51819"/>
    </source>
</evidence>
<evidence type="ECO:0000313" key="3">
    <source>
        <dbReference type="Proteomes" id="UP000466785"/>
    </source>
</evidence>
<dbReference type="InterPro" id="IPR004360">
    <property type="entry name" value="Glyas_Fos-R_dOase_dom"/>
</dbReference>
<name>A0A6N4VDH6_9MYCO</name>
<keyword evidence="3" id="KW-1185">Reference proteome</keyword>
<dbReference type="InterPro" id="IPR037523">
    <property type="entry name" value="VOC_core"/>
</dbReference>